<geneLocation type="plasmid" evidence="1 2">
    <name>pAH187_270</name>
</geneLocation>
<gene>
    <name evidence="1" type="ordered locus">BCAH187_C0252</name>
</gene>
<proteinExistence type="predicted"/>
<organism evidence="1 2">
    <name type="scientific">Bacillus cereus (strain AH187)</name>
    <dbReference type="NCBI Taxonomy" id="405534"/>
    <lineage>
        <taxon>Bacteria</taxon>
        <taxon>Bacillati</taxon>
        <taxon>Bacillota</taxon>
        <taxon>Bacilli</taxon>
        <taxon>Bacillales</taxon>
        <taxon>Bacillaceae</taxon>
        <taxon>Bacillus</taxon>
        <taxon>Bacillus cereus group</taxon>
    </lineage>
</organism>
<dbReference type="KEGG" id="bcr:BCAH187_C0252"/>
<dbReference type="Proteomes" id="UP000002214">
    <property type="component" value="Plasmid pAH187_270"/>
</dbReference>
<name>B7I0U8_BACC7</name>
<dbReference type="EMBL" id="CP001179">
    <property type="protein sequence ID" value="ACJ82646.1"/>
    <property type="molecule type" value="Genomic_DNA"/>
</dbReference>
<dbReference type="HOGENOM" id="CLU_215197_0_0_9"/>
<reference evidence="1 2" key="1">
    <citation type="submission" date="2008-10" db="EMBL/GenBank/DDBJ databases">
        <title>Genome sequence of Bacillus cereus AH187.</title>
        <authorList>
            <person name="Dodson R.J."/>
            <person name="Durkin A.S."/>
            <person name="Rosovitz M.J."/>
            <person name="Rasko D.A."/>
            <person name="Kolsto A.B."/>
            <person name="Okstad O.A."/>
            <person name="Ravel J."/>
            <person name="Sutton G."/>
        </authorList>
    </citation>
    <scope>NUCLEOTIDE SEQUENCE [LARGE SCALE GENOMIC DNA]</scope>
    <source>
        <strain evidence="1 2">AH187</strain>
        <plasmid evidence="2">Plasmid pAH187_270</plasmid>
    </source>
</reference>
<evidence type="ECO:0000313" key="1">
    <source>
        <dbReference type="EMBL" id="ACJ82646.1"/>
    </source>
</evidence>
<sequence>MDKDGKSMLKLYIRIKQFILFNYMVALVSQGNKQLYYLF</sequence>
<evidence type="ECO:0000313" key="2">
    <source>
        <dbReference type="Proteomes" id="UP000002214"/>
    </source>
</evidence>
<protein>
    <submittedName>
        <fullName evidence="1">Uncharacterized protein</fullName>
    </submittedName>
</protein>
<dbReference type="AlphaFoldDB" id="B7I0U8"/>
<keyword evidence="1" id="KW-0614">Plasmid</keyword>
<accession>B7I0U8</accession>